<gene>
    <name evidence="5" type="ORF">P5673_023972</name>
</gene>
<reference evidence="5" key="2">
    <citation type="journal article" date="2023" name="Science">
        <title>Genomic signatures of disease resistance in endangered staghorn corals.</title>
        <authorList>
            <person name="Vollmer S.V."/>
            <person name="Selwyn J.D."/>
            <person name="Despard B.A."/>
            <person name="Roesel C.L."/>
        </authorList>
    </citation>
    <scope>NUCLEOTIDE SEQUENCE</scope>
    <source>
        <strain evidence="5">K2</strain>
    </source>
</reference>
<organism evidence="5 6">
    <name type="scientific">Acropora cervicornis</name>
    <name type="common">Staghorn coral</name>
    <dbReference type="NCBI Taxonomy" id="6130"/>
    <lineage>
        <taxon>Eukaryota</taxon>
        <taxon>Metazoa</taxon>
        <taxon>Cnidaria</taxon>
        <taxon>Anthozoa</taxon>
        <taxon>Hexacorallia</taxon>
        <taxon>Scleractinia</taxon>
        <taxon>Astrocoeniina</taxon>
        <taxon>Acroporidae</taxon>
        <taxon>Acropora</taxon>
    </lineage>
</organism>
<evidence type="ECO:0000259" key="4">
    <source>
        <dbReference type="Pfam" id="PF25396"/>
    </source>
</evidence>
<dbReference type="AlphaFoldDB" id="A0AAD9UYF8"/>
<dbReference type="GO" id="GO:0004386">
    <property type="term" value="F:helicase activity"/>
    <property type="evidence" value="ECO:0007669"/>
    <property type="project" value="InterPro"/>
</dbReference>
<dbReference type="SUPFAM" id="SSF52540">
    <property type="entry name" value="P-loop containing nucleoside triphosphate hydrolases"/>
    <property type="match status" value="1"/>
</dbReference>
<accession>A0AAD9UYF8</accession>
<dbReference type="Pfam" id="PF13086">
    <property type="entry name" value="AAA_11"/>
    <property type="match status" value="1"/>
</dbReference>
<name>A0AAD9UYF8_ACRCE</name>
<proteinExistence type="predicted"/>
<keyword evidence="1" id="KW-0175">Coiled coil</keyword>
<dbReference type="Proteomes" id="UP001249851">
    <property type="component" value="Unassembled WGS sequence"/>
</dbReference>
<dbReference type="GO" id="GO:0031048">
    <property type="term" value="P:regulatory ncRNA-mediated heterochromatin formation"/>
    <property type="evidence" value="ECO:0007669"/>
    <property type="project" value="TreeGrafter"/>
</dbReference>
<sequence length="606" mass="69333">MRRARKRSHGDVYGYGKTDSKRRARDSLEIAPKRRCITDERGGGAWTGEAQRREEPRPLGYKALEEICNSDSIEDGIVDLANKSERFGALLKSKTEIRPDLMKLVIRAIHLCCSPNDVRENAQRLLRVVIDSNFLCTHLSSFINQMSYNSELHDHFLSSDLVSRLAEIFLEFLQRFGRDVVDFIPLAQLRETLRDLKDKSLLHEDADLLENKILQVKEYRDELIRQKIQSARGQEDESQLTPPENFRDSSVIPKAEDLKIYSKPFLRVNVVDGSYKDQEHYLDVQFRLLREDFILPLRDGIRQLQKDYRALGTTSSSHNHTQDVQVYRDVTVLYPVCSGKGKVYRIRFDTSHRSVRRVKWDKCKLLKFGSLLCLSQSADAFYTPLFATVENRDPRDLCLGELEVRFEHVQLEDLNRFMEEKEKFDMVESPAFFESYRHVLEGLKEIEPGELPFHEHIVKCSRDVGVPDYENKTEGFFNMSGIIEDEAEGTVAPQRKIMVDELMLEEDSVDSACASGELAPIPSDSCSIDSNNLTSDGDLAKGRPEGFVNVYDPQLGRESLGFNESQMRAFKMALTKRFAVIQGPPGTGKTYVGLKIARVLLQSSLL</sequence>
<feature type="domain" description="ZNFX1" evidence="4">
    <location>
        <begin position="320"/>
        <end position="429"/>
    </location>
</feature>
<dbReference type="Pfam" id="PF25396">
    <property type="entry name" value="ZNFX1"/>
    <property type="match status" value="1"/>
</dbReference>
<evidence type="ECO:0000256" key="1">
    <source>
        <dbReference type="SAM" id="Coils"/>
    </source>
</evidence>
<evidence type="ECO:0000259" key="3">
    <source>
        <dbReference type="Pfam" id="PF13086"/>
    </source>
</evidence>
<feature type="coiled-coil region" evidence="1">
    <location>
        <begin position="186"/>
        <end position="229"/>
    </location>
</feature>
<dbReference type="EMBL" id="JARQWQ010000069">
    <property type="protein sequence ID" value="KAK2554521.1"/>
    <property type="molecule type" value="Genomic_DNA"/>
</dbReference>
<dbReference type="GO" id="GO:0031380">
    <property type="term" value="C:nuclear RNA-directed RNA polymerase complex"/>
    <property type="evidence" value="ECO:0007669"/>
    <property type="project" value="TreeGrafter"/>
</dbReference>
<keyword evidence="6" id="KW-1185">Reference proteome</keyword>
<protein>
    <submittedName>
        <fullName evidence="5">NFX1-type zinc finger-containing protein 1</fullName>
    </submittedName>
</protein>
<feature type="domain" description="DNA2/NAM7 helicase helicase" evidence="3">
    <location>
        <begin position="562"/>
        <end position="601"/>
    </location>
</feature>
<evidence type="ECO:0000313" key="6">
    <source>
        <dbReference type="Proteomes" id="UP001249851"/>
    </source>
</evidence>
<evidence type="ECO:0000256" key="2">
    <source>
        <dbReference type="SAM" id="MobiDB-lite"/>
    </source>
</evidence>
<evidence type="ECO:0000313" key="5">
    <source>
        <dbReference type="EMBL" id="KAK2554521.1"/>
    </source>
</evidence>
<dbReference type="PANTHER" id="PTHR10887:SF341">
    <property type="entry name" value="NFX1-TYPE ZINC FINGER-CONTAINING PROTEIN 1"/>
    <property type="match status" value="1"/>
</dbReference>
<dbReference type="Gene3D" id="3.40.50.300">
    <property type="entry name" value="P-loop containing nucleotide triphosphate hydrolases"/>
    <property type="match status" value="1"/>
</dbReference>
<dbReference type="InterPro" id="IPR027417">
    <property type="entry name" value="P-loop_NTPase"/>
</dbReference>
<dbReference type="InterPro" id="IPR057373">
    <property type="entry name" value="ZNFX1"/>
</dbReference>
<dbReference type="InterPro" id="IPR045055">
    <property type="entry name" value="DNA2/NAM7-like"/>
</dbReference>
<feature type="region of interest" description="Disordered" evidence="2">
    <location>
        <begin position="1"/>
        <end position="25"/>
    </location>
</feature>
<dbReference type="InterPro" id="IPR041677">
    <property type="entry name" value="DNA2/NAM7_AAA_11"/>
</dbReference>
<dbReference type="PANTHER" id="PTHR10887">
    <property type="entry name" value="DNA2/NAM7 HELICASE FAMILY"/>
    <property type="match status" value="1"/>
</dbReference>
<comment type="caution">
    <text evidence="5">The sequence shown here is derived from an EMBL/GenBank/DDBJ whole genome shotgun (WGS) entry which is preliminary data.</text>
</comment>
<reference evidence="5" key="1">
    <citation type="journal article" date="2023" name="G3 (Bethesda)">
        <title>Whole genome assembly and annotation of the endangered Caribbean coral Acropora cervicornis.</title>
        <authorList>
            <person name="Selwyn J.D."/>
            <person name="Vollmer S.V."/>
        </authorList>
    </citation>
    <scope>NUCLEOTIDE SEQUENCE</scope>
    <source>
        <strain evidence="5">K2</strain>
    </source>
</reference>